<dbReference type="InterPro" id="IPR017850">
    <property type="entry name" value="Alkaline_phosphatase_core_sf"/>
</dbReference>
<sequence length="77" mass="8649">MATGKRPNVELYDILKDPDQLNNLAQNKEYAGVLEQLDTQLMTTLKEHGDPRATGNGNIFDTYPTYSDPGFGRPDNY</sequence>
<comment type="caution">
    <text evidence="2">The sequence shown here is derived from an EMBL/GenBank/DDBJ whole genome shotgun (WGS) entry which is preliminary data.</text>
</comment>
<proteinExistence type="predicted"/>
<protein>
    <recommendedName>
        <fullName evidence="4">N-sulphoglucosamine sulphohydrolase C-terminal domain-containing protein</fullName>
    </recommendedName>
</protein>
<dbReference type="Gene3D" id="3.40.720.10">
    <property type="entry name" value="Alkaline Phosphatase, subunit A"/>
    <property type="match status" value="1"/>
</dbReference>
<gene>
    <name evidence="2" type="ORF">J4727_14205</name>
</gene>
<accession>A0A939NCN2</accession>
<feature type="region of interest" description="Disordered" evidence="1">
    <location>
        <begin position="47"/>
        <end position="77"/>
    </location>
</feature>
<reference evidence="2" key="1">
    <citation type="submission" date="2021-03" db="EMBL/GenBank/DDBJ databases">
        <title>Molecular epidemiology and mechanisms of colistin and carbapenem resistance in Enterobacteriaceae from clinical isolates, the environment and porcine samples in Pretoria, South Africa.</title>
        <authorList>
            <person name="Bogoshi D."/>
            <person name="Mbelle N.M."/>
            <person name="Naidoo V."/>
            <person name="Osei Sekyere J."/>
        </authorList>
    </citation>
    <scope>NUCLEOTIDE SEQUENCE</scope>
    <source>
        <strain evidence="2">C052</strain>
    </source>
</reference>
<dbReference type="AlphaFoldDB" id="A0A939NCN2"/>
<evidence type="ECO:0000256" key="1">
    <source>
        <dbReference type="SAM" id="MobiDB-lite"/>
    </source>
</evidence>
<organism evidence="2 3">
    <name type="scientific">Providencia rettgeri</name>
    <dbReference type="NCBI Taxonomy" id="587"/>
    <lineage>
        <taxon>Bacteria</taxon>
        <taxon>Pseudomonadati</taxon>
        <taxon>Pseudomonadota</taxon>
        <taxon>Gammaproteobacteria</taxon>
        <taxon>Enterobacterales</taxon>
        <taxon>Morganellaceae</taxon>
        <taxon>Providencia</taxon>
    </lineage>
</organism>
<dbReference type="EMBL" id="JAGETQ010000089">
    <property type="protein sequence ID" value="MBO1916385.1"/>
    <property type="molecule type" value="Genomic_DNA"/>
</dbReference>
<dbReference type="SUPFAM" id="SSF53649">
    <property type="entry name" value="Alkaline phosphatase-like"/>
    <property type="match status" value="1"/>
</dbReference>
<dbReference type="Proteomes" id="UP000664477">
    <property type="component" value="Unassembled WGS sequence"/>
</dbReference>
<name>A0A939NCN2_PRORE</name>
<evidence type="ECO:0008006" key="4">
    <source>
        <dbReference type="Google" id="ProtNLM"/>
    </source>
</evidence>
<evidence type="ECO:0000313" key="3">
    <source>
        <dbReference type="Proteomes" id="UP000664477"/>
    </source>
</evidence>
<evidence type="ECO:0000313" key="2">
    <source>
        <dbReference type="EMBL" id="MBO1916385.1"/>
    </source>
</evidence>